<sequence length="204" mass="23124">MLTLAQIKSEFKPNTPIFLSDLENANIISGDALRKSFSRMAKTGALRRFQKGIYYIPEKTIFGESSLNPADVIRRKYLSDDNNQYGVLTGLALLNKWGLTTQVPNVIEISTNNETNRKRQVLVGGQAVILRRSRTPITNENGTLIEFLEALSSIDFNNVEQLNYLCNYLKSQSFSRSLLDQALIAYPKKIYQELVESGMIYDFV</sequence>
<proteinExistence type="predicted"/>
<dbReference type="STRING" id="52694.ACWI_09380"/>
<dbReference type="AlphaFoldDB" id="A0A1F2PJW1"/>
<dbReference type="Proteomes" id="UP000176244">
    <property type="component" value="Unassembled WGS sequence"/>
</dbReference>
<accession>A0A1F2PJW1</accession>
<name>A0A1F2PJW1_9FIRM</name>
<organism evidence="1 2">
    <name type="scientific">Acetobacterium wieringae</name>
    <dbReference type="NCBI Taxonomy" id="52694"/>
    <lineage>
        <taxon>Bacteria</taxon>
        <taxon>Bacillati</taxon>
        <taxon>Bacillota</taxon>
        <taxon>Clostridia</taxon>
        <taxon>Eubacteriales</taxon>
        <taxon>Eubacteriaceae</taxon>
        <taxon>Acetobacterium</taxon>
    </lineage>
</organism>
<evidence type="ECO:0000313" key="1">
    <source>
        <dbReference type="EMBL" id="OFV71633.1"/>
    </source>
</evidence>
<dbReference type="OrthoDB" id="9802612at2"/>
<reference evidence="1 2" key="1">
    <citation type="submission" date="2015-09" db="EMBL/GenBank/DDBJ databases">
        <title>Genome sequence of Acetobacterium wieringae DSM 1911.</title>
        <authorList>
            <person name="Poehlein A."/>
            <person name="Bengelsdorf F.R."/>
            <person name="Schiel-Bengelsdorf B."/>
            <person name="Duerre P."/>
            <person name="Daniel R."/>
        </authorList>
    </citation>
    <scope>NUCLEOTIDE SEQUENCE [LARGE SCALE GENOMIC DNA]</scope>
    <source>
        <strain evidence="1 2">DSM 1911</strain>
    </source>
</reference>
<gene>
    <name evidence="1" type="ORF">ACWI_09380</name>
</gene>
<dbReference type="InterPro" id="IPR045738">
    <property type="entry name" value="DUF6088"/>
</dbReference>
<dbReference type="RefSeq" id="WP_070370279.1">
    <property type="nucleotide sequence ID" value="NZ_LKEU01000018.1"/>
</dbReference>
<comment type="caution">
    <text evidence="1">The sequence shown here is derived from an EMBL/GenBank/DDBJ whole genome shotgun (WGS) entry which is preliminary data.</text>
</comment>
<dbReference type="Pfam" id="PF19570">
    <property type="entry name" value="DUF6088"/>
    <property type="match status" value="1"/>
</dbReference>
<evidence type="ECO:0000313" key="2">
    <source>
        <dbReference type="Proteomes" id="UP000176244"/>
    </source>
</evidence>
<dbReference type="EMBL" id="LKEU01000018">
    <property type="protein sequence ID" value="OFV71633.1"/>
    <property type="molecule type" value="Genomic_DNA"/>
</dbReference>
<evidence type="ECO:0008006" key="3">
    <source>
        <dbReference type="Google" id="ProtNLM"/>
    </source>
</evidence>
<protein>
    <recommendedName>
        <fullName evidence="3">Type IV toxin-antitoxin system AbiEi family antitoxin domain-containing protein</fullName>
    </recommendedName>
</protein>